<dbReference type="EMBL" id="JACJVO010000007">
    <property type="protein sequence ID" value="MBB6730335.1"/>
    <property type="molecule type" value="Genomic_DNA"/>
</dbReference>
<feature type="domain" description="N-acetyltransferase" evidence="1">
    <location>
        <begin position="16"/>
        <end position="216"/>
    </location>
</feature>
<keyword evidence="3" id="KW-1185">Reference proteome</keyword>
<dbReference type="InterPro" id="IPR000182">
    <property type="entry name" value="GNAT_dom"/>
</dbReference>
<gene>
    <name evidence="2" type="ORF">H7C18_05430</name>
</gene>
<dbReference type="InterPro" id="IPR016181">
    <property type="entry name" value="Acyl_CoA_acyltransferase"/>
</dbReference>
<dbReference type="CDD" id="cd04301">
    <property type="entry name" value="NAT_SF"/>
    <property type="match status" value="1"/>
</dbReference>
<dbReference type="PROSITE" id="PS51186">
    <property type="entry name" value="GNAT"/>
    <property type="match status" value="1"/>
</dbReference>
<accession>A0A7X0SKE9</accession>
<keyword evidence="2" id="KW-0808">Transferase</keyword>
<sequence>MYKRWFATDGRTMVPAVIRNYGAEDFAELIAVQAASFPPPFPPELWWNERQLAEHVARFPEGALCAEIDGKIAGSMTALRRTLPEGERHDWETVTDGGYIRNHEPDGDTVYVVDICVRPEYRKFGLGQWLMQSMYETVVHLGCRRLLGGGRMPGYKAHADRLTPEAYLEEVKKGELSDPVLTFLLRCGRVPVGVARNYLEDEDSLGCAALMEWRNPFA</sequence>
<dbReference type="RefSeq" id="WP_185128005.1">
    <property type="nucleotide sequence ID" value="NZ_JACJVO010000007.1"/>
</dbReference>
<evidence type="ECO:0000313" key="2">
    <source>
        <dbReference type="EMBL" id="MBB6730335.1"/>
    </source>
</evidence>
<dbReference type="Gene3D" id="3.40.630.30">
    <property type="match status" value="1"/>
</dbReference>
<evidence type="ECO:0000313" key="3">
    <source>
        <dbReference type="Proteomes" id="UP000564644"/>
    </source>
</evidence>
<dbReference type="SUPFAM" id="SSF55729">
    <property type="entry name" value="Acyl-CoA N-acyltransferases (Nat)"/>
    <property type="match status" value="1"/>
</dbReference>
<proteinExistence type="predicted"/>
<protein>
    <submittedName>
        <fullName evidence="2">GNAT family N-acetyltransferase</fullName>
    </submittedName>
</protein>
<dbReference type="AlphaFoldDB" id="A0A7X0SKE9"/>
<reference evidence="2 3" key="1">
    <citation type="submission" date="2020-08" db="EMBL/GenBank/DDBJ databases">
        <title>Cohnella phylogeny.</title>
        <authorList>
            <person name="Dunlap C."/>
        </authorList>
    </citation>
    <scope>NUCLEOTIDE SEQUENCE [LARGE SCALE GENOMIC DNA]</scope>
    <source>
        <strain evidence="2 3">CBP 2801</strain>
    </source>
</reference>
<evidence type="ECO:0000259" key="1">
    <source>
        <dbReference type="PROSITE" id="PS51186"/>
    </source>
</evidence>
<organism evidence="2 3">
    <name type="scientific">Cohnella zeiphila</name>
    <dbReference type="NCBI Taxonomy" id="2761120"/>
    <lineage>
        <taxon>Bacteria</taxon>
        <taxon>Bacillati</taxon>
        <taxon>Bacillota</taxon>
        <taxon>Bacilli</taxon>
        <taxon>Bacillales</taxon>
        <taxon>Paenibacillaceae</taxon>
        <taxon>Cohnella</taxon>
    </lineage>
</organism>
<dbReference type="Proteomes" id="UP000564644">
    <property type="component" value="Unassembled WGS sequence"/>
</dbReference>
<comment type="caution">
    <text evidence="2">The sequence shown here is derived from an EMBL/GenBank/DDBJ whole genome shotgun (WGS) entry which is preliminary data.</text>
</comment>
<name>A0A7X0SKE9_9BACL</name>
<dbReference type="GO" id="GO:0016747">
    <property type="term" value="F:acyltransferase activity, transferring groups other than amino-acyl groups"/>
    <property type="evidence" value="ECO:0007669"/>
    <property type="project" value="InterPro"/>
</dbReference>
<dbReference type="Pfam" id="PF00583">
    <property type="entry name" value="Acetyltransf_1"/>
    <property type="match status" value="1"/>
</dbReference>